<organism evidence="1 2">
    <name type="scientific">Thalictrum thalictroides</name>
    <name type="common">Rue-anemone</name>
    <name type="synonym">Anemone thalictroides</name>
    <dbReference type="NCBI Taxonomy" id="46969"/>
    <lineage>
        <taxon>Eukaryota</taxon>
        <taxon>Viridiplantae</taxon>
        <taxon>Streptophyta</taxon>
        <taxon>Embryophyta</taxon>
        <taxon>Tracheophyta</taxon>
        <taxon>Spermatophyta</taxon>
        <taxon>Magnoliopsida</taxon>
        <taxon>Ranunculales</taxon>
        <taxon>Ranunculaceae</taxon>
        <taxon>Thalictroideae</taxon>
        <taxon>Thalictrum</taxon>
    </lineage>
</organism>
<gene>
    <name evidence="1" type="ORF">FRX31_030491</name>
</gene>
<dbReference type="AlphaFoldDB" id="A0A7J6V681"/>
<sequence length="74" mass="7972">MSSLPFGLGGGRIQQFYGGITGDLITKETLENTLKQGAFVGSTKVSYEDKARDKLQRTVDLTTLPIPTILGETP</sequence>
<evidence type="ECO:0000313" key="1">
    <source>
        <dbReference type="EMBL" id="KAF5179922.1"/>
    </source>
</evidence>
<dbReference type="Proteomes" id="UP000554482">
    <property type="component" value="Unassembled WGS sequence"/>
</dbReference>
<evidence type="ECO:0000313" key="2">
    <source>
        <dbReference type="Proteomes" id="UP000554482"/>
    </source>
</evidence>
<feature type="non-terminal residue" evidence="1">
    <location>
        <position position="74"/>
    </location>
</feature>
<accession>A0A7J6V681</accession>
<dbReference type="EMBL" id="JABWDY010038127">
    <property type="protein sequence ID" value="KAF5179922.1"/>
    <property type="molecule type" value="Genomic_DNA"/>
</dbReference>
<proteinExistence type="predicted"/>
<keyword evidence="2" id="KW-1185">Reference proteome</keyword>
<protein>
    <submittedName>
        <fullName evidence="1">Uncharacterized protein</fullName>
    </submittedName>
</protein>
<reference evidence="1 2" key="1">
    <citation type="submission" date="2020-06" db="EMBL/GenBank/DDBJ databases">
        <title>Transcriptomic and genomic resources for Thalictrum thalictroides and T. hernandezii: Facilitating candidate gene discovery in an emerging model plant lineage.</title>
        <authorList>
            <person name="Arias T."/>
            <person name="Riano-Pachon D.M."/>
            <person name="Di Stilio V.S."/>
        </authorList>
    </citation>
    <scope>NUCLEOTIDE SEQUENCE [LARGE SCALE GENOMIC DNA]</scope>
    <source>
        <strain evidence="2">cv. WT478/WT964</strain>
        <tissue evidence="1">Leaves</tissue>
    </source>
</reference>
<comment type="caution">
    <text evidence="1">The sequence shown here is derived from an EMBL/GenBank/DDBJ whole genome shotgun (WGS) entry which is preliminary data.</text>
</comment>
<name>A0A7J6V681_THATH</name>